<evidence type="ECO:0000313" key="3">
    <source>
        <dbReference type="EMBL" id="RIV85500.1"/>
    </source>
</evidence>
<evidence type="ECO:0000256" key="1">
    <source>
        <dbReference type="SAM" id="SignalP"/>
    </source>
</evidence>
<dbReference type="AlphaFoldDB" id="A0A3A1P7I3"/>
<keyword evidence="4" id="KW-1185">Reference proteome</keyword>
<dbReference type="InterPro" id="IPR036514">
    <property type="entry name" value="SGNH_hydro_sf"/>
</dbReference>
<protein>
    <submittedName>
        <fullName evidence="3">Capsular biosynthesis protein</fullName>
    </submittedName>
</protein>
<dbReference type="InterPro" id="IPR013830">
    <property type="entry name" value="SGNH_hydro"/>
</dbReference>
<accession>A0A3A1P7I3</accession>
<evidence type="ECO:0000313" key="4">
    <source>
        <dbReference type="Proteomes" id="UP000265366"/>
    </source>
</evidence>
<dbReference type="OrthoDB" id="9794725at2"/>
<feature type="signal peptide" evidence="1">
    <location>
        <begin position="1"/>
        <end position="28"/>
    </location>
</feature>
<reference evidence="3 4" key="1">
    <citation type="submission" date="2018-08" db="EMBL/GenBank/DDBJ databases">
        <title>Erythrobacter zhengii sp.nov., a bacterium isolated from deep-sea sediment.</title>
        <authorList>
            <person name="Fang C."/>
            <person name="Wu Y.-H."/>
            <person name="Sun C."/>
            <person name="Wang H."/>
            <person name="Cheng H."/>
            <person name="Meng F.-X."/>
            <person name="Wang C.-S."/>
            <person name="Xu X.-W."/>
        </authorList>
    </citation>
    <scope>NUCLEOTIDE SEQUENCE [LARGE SCALE GENOMIC DNA]</scope>
    <source>
        <strain evidence="3 4">CCTCC AB 2015396</strain>
    </source>
</reference>
<feature type="chain" id="PRO_5017469924" evidence="1">
    <location>
        <begin position="29"/>
        <end position="309"/>
    </location>
</feature>
<proteinExistence type="predicted"/>
<dbReference type="Pfam" id="PF13472">
    <property type="entry name" value="Lipase_GDSL_2"/>
    <property type="match status" value="1"/>
</dbReference>
<dbReference type="SUPFAM" id="SSF52266">
    <property type="entry name" value="SGNH hydrolase"/>
    <property type="match status" value="1"/>
</dbReference>
<dbReference type="GO" id="GO:0004622">
    <property type="term" value="F:phosphatidylcholine lysophospholipase activity"/>
    <property type="evidence" value="ECO:0007669"/>
    <property type="project" value="TreeGrafter"/>
</dbReference>
<gene>
    <name evidence="3" type="ORF">D2V17_10425</name>
</gene>
<name>A0A3A1P7I3_9SPHN</name>
<comment type="caution">
    <text evidence="3">The sequence shown here is derived from an EMBL/GenBank/DDBJ whole genome shotgun (WGS) entry which is preliminary data.</text>
</comment>
<dbReference type="InterPro" id="IPR051532">
    <property type="entry name" value="Ester_Hydrolysis_Enzymes"/>
</dbReference>
<sequence>MREDGMTIWVLATMAAGAMMALAGAAVAQDVAPTQALGRTFDAVNGTAIQCPLPQPRPQEVLDRQFETRPQDLDALSEQAAAFFSGDSEVAMAFRARQAEQFATDWPFRCRYRDANADLAERNVRPRVVFMGDSITEGWVEADPSFFADNGYVGRGISGQSSPQMLARFWQDVVALKPQAVHILAGTNDIGGATGAITEDEYLGTIASMIAIAQANDIAVILAAMPPMSRLLPRPEFDTRPVVPALNARLALLAEEKGVIFVDYFTPLKAPDNAFDPAYANDGVHPTRAGYAVMEPLAQAAITAALAQD</sequence>
<organism evidence="3 4">
    <name type="scientific">Aurantiacibacter xanthus</name>
    <dbReference type="NCBI Taxonomy" id="1784712"/>
    <lineage>
        <taxon>Bacteria</taxon>
        <taxon>Pseudomonadati</taxon>
        <taxon>Pseudomonadota</taxon>
        <taxon>Alphaproteobacteria</taxon>
        <taxon>Sphingomonadales</taxon>
        <taxon>Erythrobacteraceae</taxon>
        <taxon>Aurantiacibacter</taxon>
    </lineage>
</organism>
<dbReference type="Proteomes" id="UP000265366">
    <property type="component" value="Unassembled WGS sequence"/>
</dbReference>
<feature type="domain" description="SGNH hydrolase-type esterase" evidence="2">
    <location>
        <begin position="130"/>
        <end position="293"/>
    </location>
</feature>
<dbReference type="PANTHER" id="PTHR30383:SF5">
    <property type="entry name" value="SGNH HYDROLASE-TYPE ESTERASE DOMAIN-CONTAINING PROTEIN"/>
    <property type="match status" value="1"/>
</dbReference>
<evidence type="ECO:0000259" key="2">
    <source>
        <dbReference type="Pfam" id="PF13472"/>
    </source>
</evidence>
<dbReference type="Gene3D" id="3.40.50.1110">
    <property type="entry name" value="SGNH hydrolase"/>
    <property type="match status" value="1"/>
</dbReference>
<dbReference type="EMBL" id="QXFM01000095">
    <property type="protein sequence ID" value="RIV85500.1"/>
    <property type="molecule type" value="Genomic_DNA"/>
</dbReference>
<keyword evidence="1" id="KW-0732">Signal</keyword>
<dbReference type="PANTHER" id="PTHR30383">
    <property type="entry name" value="THIOESTERASE 1/PROTEASE 1/LYSOPHOSPHOLIPASE L1"/>
    <property type="match status" value="1"/>
</dbReference>